<dbReference type="AlphaFoldDB" id="F2NYB4"/>
<protein>
    <recommendedName>
        <fullName evidence="2">DUF3943 domain-containing protein</fullName>
    </recommendedName>
</protein>
<name>F2NYB4_TRES6</name>
<evidence type="ECO:0000313" key="3">
    <source>
        <dbReference type="EMBL" id="AEB14135.1"/>
    </source>
</evidence>
<evidence type="ECO:0000256" key="1">
    <source>
        <dbReference type="SAM" id="SignalP"/>
    </source>
</evidence>
<dbReference type="KEGG" id="tsu:Tresu_1227"/>
<feature type="chain" id="PRO_5003284187" description="DUF3943 domain-containing protein" evidence="1">
    <location>
        <begin position="22"/>
        <end position="484"/>
    </location>
</feature>
<proteinExistence type="predicted"/>
<dbReference type="STRING" id="869209.Tresu_1227"/>
<keyword evidence="1" id="KW-0732">Signal</keyword>
<organism evidence="3 4">
    <name type="scientific">Treponema succinifaciens (strain ATCC 33096 / DSM 2489 / 6091)</name>
    <dbReference type="NCBI Taxonomy" id="869209"/>
    <lineage>
        <taxon>Bacteria</taxon>
        <taxon>Pseudomonadati</taxon>
        <taxon>Spirochaetota</taxon>
        <taxon>Spirochaetia</taxon>
        <taxon>Spirochaetales</taxon>
        <taxon>Treponemataceae</taxon>
        <taxon>Treponema</taxon>
    </lineage>
</organism>
<dbReference type="eggNOG" id="COG3047">
    <property type="taxonomic scope" value="Bacteria"/>
</dbReference>
<dbReference type="Pfam" id="PF13084">
    <property type="entry name" value="DUF3943"/>
    <property type="match status" value="1"/>
</dbReference>
<dbReference type="RefSeq" id="WP_013701422.1">
    <property type="nucleotide sequence ID" value="NC_015385.1"/>
</dbReference>
<dbReference type="Proteomes" id="UP000006852">
    <property type="component" value="Chromosome"/>
</dbReference>
<dbReference type="EMBL" id="CP002631">
    <property type="protein sequence ID" value="AEB14135.1"/>
    <property type="molecule type" value="Genomic_DNA"/>
</dbReference>
<dbReference type="HOGENOM" id="CLU_587846_0_0_12"/>
<evidence type="ECO:0000259" key="2">
    <source>
        <dbReference type="Pfam" id="PF13084"/>
    </source>
</evidence>
<feature type="domain" description="DUF3943" evidence="2">
    <location>
        <begin position="92"/>
        <end position="174"/>
    </location>
</feature>
<evidence type="ECO:0000313" key="4">
    <source>
        <dbReference type="Proteomes" id="UP000006852"/>
    </source>
</evidence>
<keyword evidence="4" id="KW-1185">Reference proteome</keyword>
<dbReference type="InterPro" id="IPR025079">
    <property type="entry name" value="DUF3943"/>
</dbReference>
<accession>F2NYB4</accession>
<sequence>MKLKKVILVLCSFVFAFNVFAQTAESSENSDASLDFSSESIEFDSKKHYFVAAGGMLLTNIVIGSWNRFGPARASWAQVYWDDIKEPWNRKIKFDRDWYWTNFVLHPYQGGLYYLAARNSNLNWFESLIVSAAGSFMWEYFFETNSPSTNDLTYTPIGGFVTGEMVYRLGLEANAKGHKILGYVANPLRLYTDPILKRAPQGPSGLLQSFSLKTGFGLAFANTWLKEPYDNCSELFPAYGSVGLDVVYDDPYGHDSNTPYSQFELSMQGSAGLGSGEGADSTEEKIMYSINIFSNGMLLARNPDFGENRDTTVGLVLEYDFMWHSFMEFSSLAPGFAIKQRINTENGSFAWQTHLAGIIMGTADYYYLRRGIFPKPDYVSCDYGYTTGAEIVEKIAYNAHSGFVFDWTVHGYAMYKYKAQKQDCDDTGWEYFAFSQASVELPVSKKVSLGLSDDFYIKYADYDNVENVFSVFNAVNFYARFKLM</sequence>
<reference evidence="3 4" key="1">
    <citation type="journal article" date="2011" name="Stand. Genomic Sci.">
        <title>Complete genome sequence of Treponema succinifaciens type strain (6091).</title>
        <authorList>
            <person name="Han C."/>
            <person name="Gronow S."/>
            <person name="Teshima H."/>
            <person name="Lapidus A."/>
            <person name="Nolan M."/>
            <person name="Lucas S."/>
            <person name="Hammon N."/>
            <person name="Deshpande S."/>
            <person name="Cheng J.F."/>
            <person name="Zeytun A."/>
            <person name="Tapia R."/>
            <person name="Goodwin L."/>
            <person name="Pitluck S."/>
            <person name="Liolios K."/>
            <person name="Pagani I."/>
            <person name="Ivanova N."/>
            <person name="Mavromatis K."/>
            <person name="Mikhailova N."/>
            <person name="Huntemann M."/>
            <person name="Pati A."/>
            <person name="Chen A."/>
            <person name="Palaniappan K."/>
            <person name="Land M."/>
            <person name="Hauser L."/>
            <person name="Brambilla E.M."/>
            <person name="Rohde M."/>
            <person name="Goker M."/>
            <person name="Woyke T."/>
            <person name="Bristow J."/>
            <person name="Eisen J.A."/>
            <person name="Markowitz V."/>
            <person name="Hugenholtz P."/>
            <person name="Kyrpides N.C."/>
            <person name="Klenk H.P."/>
            <person name="Detter J.C."/>
        </authorList>
    </citation>
    <scope>NUCLEOTIDE SEQUENCE [LARGE SCALE GENOMIC DNA]</scope>
    <source>
        <strain evidence="4">ATCC 33096 / DSM 2489 / 6091</strain>
    </source>
</reference>
<feature type="signal peptide" evidence="1">
    <location>
        <begin position="1"/>
        <end position="21"/>
    </location>
</feature>
<reference evidence="4" key="2">
    <citation type="submission" date="2011-04" db="EMBL/GenBank/DDBJ databases">
        <title>The complete genome of chromosome of Treponema succinifaciens DSM 2489.</title>
        <authorList>
            <person name="Lucas S."/>
            <person name="Copeland A."/>
            <person name="Lapidus A."/>
            <person name="Bruce D."/>
            <person name="Goodwin L."/>
            <person name="Pitluck S."/>
            <person name="Peters L."/>
            <person name="Kyrpides N."/>
            <person name="Mavromatis K."/>
            <person name="Ivanova N."/>
            <person name="Ovchinnikova G."/>
            <person name="Teshima H."/>
            <person name="Detter J.C."/>
            <person name="Tapia R."/>
            <person name="Han C."/>
            <person name="Land M."/>
            <person name="Hauser L."/>
            <person name="Markowitz V."/>
            <person name="Cheng J.-F."/>
            <person name="Hugenholtz P."/>
            <person name="Woyke T."/>
            <person name="Wu D."/>
            <person name="Gronow S."/>
            <person name="Wellnitz S."/>
            <person name="Brambilla E."/>
            <person name="Klenk H.-P."/>
            <person name="Eisen J.A."/>
        </authorList>
    </citation>
    <scope>NUCLEOTIDE SEQUENCE [LARGE SCALE GENOMIC DNA]</scope>
    <source>
        <strain evidence="4">ATCC 33096 / DSM 2489 / 6091</strain>
    </source>
</reference>
<gene>
    <name evidence="3" type="ordered locus">Tresu_1227</name>
</gene>
<dbReference type="GeneID" id="302998386"/>
<dbReference type="OrthoDB" id="9808630at2"/>